<feature type="transmembrane region" description="Helical" evidence="6">
    <location>
        <begin position="276"/>
        <end position="296"/>
    </location>
</feature>
<reference evidence="8" key="2">
    <citation type="submission" date="2023-01" db="EMBL/GenBank/DDBJ databases">
        <title>Draft genome sequence of Paraferrimonas sedimenticola strain NBRC 101628.</title>
        <authorList>
            <person name="Sun Q."/>
            <person name="Mori K."/>
        </authorList>
    </citation>
    <scope>NUCLEOTIDE SEQUENCE</scope>
    <source>
        <strain evidence="8">NBRC 101628</strain>
    </source>
</reference>
<dbReference type="Pfam" id="PF02706">
    <property type="entry name" value="Wzz"/>
    <property type="match status" value="1"/>
</dbReference>
<dbReference type="PANTHER" id="PTHR32309">
    <property type="entry name" value="TYROSINE-PROTEIN KINASE"/>
    <property type="match status" value="1"/>
</dbReference>
<comment type="caution">
    <text evidence="8">The sequence shown here is derived from an EMBL/GenBank/DDBJ whole genome shotgun (WGS) entry which is preliminary data.</text>
</comment>
<sequence length="305" mass="34272">MDVTTQVFSLNDFLKQAWKNKLALAGFITGFSAIALAIALWLPNVYRSEALLLPTESQQNSGLGALASQFGGLASMAGLGALGDGADKSEQALEILKSRQFFARVMDKEDMRPALLAEPRWQPHSDQLDFDDSLYDASSSEWVRDVSWPQQTIPTLQESHKEFLEVLRINKDLNSGFVRIGIDHVSPIVAQRWVQLLVSELNDYLKLRDIKEANKSIAFLNEQIEKTNVAEVRSVLFQMVEEHYKTLVLAEARDEYVFRVVDAPVVSERKVKPMRAVICIAGSLIGLFIGLIWMALFRMPSKEQS</sequence>
<dbReference type="AlphaFoldDB" id="A0AA37RX73"/>
<keyword evidence="2" id="KW-1003">Cell membrane</keyword>
<dbReference type="EMBL" id="BSNC01000005">
    <property type="protein sequence ID" value="GLP96751.1"/>
    <property type="molecule type" value="Genomic_DNA"/>
</dbReference>
<reference evidence="8" key="1">
    <citation type="journal article" date="2014" name="Int. J. Syst. Evol. Microbiol.">
        <title>Complete genome sequence of Corynebacterium casei LMG S-19264T (=DSM 44701T), isolated from a smear-ripened cheese.</title>
        <authorList>
            <consortium name="US DOE Joint Genome Institute (JGI-PGF)"/>
            <person name="Walter F."/>
            <person name="Albersmeier A."/>
            <person name="Kalinowski J."/>
            <person name="Ruckert C."/>
        </authorList>
    </citation>
    <scope>NUCLEOTIDE SEQUENCE</scope>
    <source>
        <strain evidence="8">NBRC 101628</strain>
    </source>
</reference>
<evidence type="ECO:0000256" key="4">
    <source>
        <dbReference type="ARBA" id="ARBA00022989"/>
    </source>
</evidence>
<keyword evidence="4 6" id="KW-1133">Transmembrane helix</keyword>
<evidence type="ECO:0000313" key="8">
    <source>
        <dbReference type="EMBL" id="GLP96751.1"/>
    </source>
</evidence>
<evidence type="ECO:0000313" key="9">
    <source>
        <dbReference type="Proteomes" id="UP001161422"/>
    </source>
</evidence>
<keyword evidence="5 6" id="KW-0472">Membrane</keyword>
<evidence type="ECO:0000256" key="6">
    <source>
        <dbReference type="SAM" id="Phobius"/>
    </source>
</evidence>
<proteinExistence type="predicted"/>
<keyword evidence="3 6" id="KW-0812">Transmembrane</keyword>
<keyword evidence="9" id="KW-1185">Reference proteome</keyword>
<dbReference type="Proteomes" id="UP001161422">
    <property type="component" value="Unassembled WGS sequence"/>
</dbReference>
<feature type="transmembrane region" description="Helical" evidence="6">
    <location>
        <begin position="22"/>
        <end position="42"/>
    </location>
</feature>
<dbReference type="PANTHER" id="PTHR32309:SF13">
    <property type="entry name" value="FERRIC ENTEROBACTIN TRANSPORT PROTEIN FEPE"/>
    <property type="match status" value="1"/>
</dbReference>
<name>A0AA37RX73_9GAMM</name>
<protein>
    <submittedName>
        <fullName evidence="8">LPS biosynthesis protein</fullName>
    </submittedName>
</protein>
<dbReference type="GO" id="GO:0004713">
    <property type="term" value="F:protein tyrosine kinase activity"/>
    <property type="evidence" value="ECO:0007669"/>
    <property type="project" value="TreeGrafter"/>
</dbReference>
<accession>A0AA37RX73</accession>
<evidence type="ECO:0000256" key="1">
    <source>
        <dbReference type="ARBA" id="ARBA00004651"/>
    </source>
</evidence>
<dbReference type="InterPro" id="IPR003856">
    <property type="entry name" value="LPS_length_determ_N"/>
</dbReference>
<feature type="domain" description="Polysaccharide chain length determinant N-terminal" evidence="7">
    <location>
        <begin position="8"/>
        <end position="108"/>
    </location>
</feature>
<evidence type="ECO:0000259" key="7">
    <source>
        <dbReference type="Pfam" id="PF02706"/>
    </source>
</evidence>
<dbReference type="InterPro" id="IPR050445">
    <property type="entry name" value="Bact_polysacc_biosynth/exp"/>
</dbReference>
<evidence type="ECO:0000256" key="3">
    <source>
        <dbReference type="ARBA" id="ARBA00022692"/>
    </source>
</evidence>
<gene>
    <name evidence="8" type="primary">wzz</name>
    <name evidence="8" type="ORF">GCM10007895_20570</name>
</gene>
<evidence type="ECO:0000256" key="2">
    <source>
        <dbReference type="ARBA" id="ARBA00022475"/>
    </source>
</evidence>
<dbReference type="GO" id="GO:0005886">
    <property type="term" value="C:plasma membrane"/>
    <property type="evidence" value="ECO:0007669"/>
    <property type="project" value="UniProtKB-SubCell"/>
</dbReference>
<evidence type="ECO:0000256" key="5">
    <source>
        <dbReference type="ARBA" id="ARBA00023136"/>
    </source>
</evidence>
<comment type="subcellular location">
    <subcellularLocation>
        <location evidence="1">Cell membrane</location>
        <topology evidence="1">Multi-pass membrane protein</topology>
    </subcellularLocation>
</comment>
<organism evidence="8 9">
    <name type="scientific">Paraferrimonas sedimenticola</name>
    <dbReference type="NCBI Taxonomy" id="375674"/>
    <lineage>
        <taxon>Bacteria</taxon>
        <taxon>Pseudomonadati</taxon>
        <taxon>Pseudomonadota</taxon>
        <taxon>Gammaproteobacteria</taxon>
        <taxon>Alteromonadales</taxon>
        <taxon>Ferrimonadaceae</taxon>
        <taxon>Paraferrimonas</taxon>
    </lineage>
</organism>